<comment type="similarity">
    <text evidence="1">Belongs to the peptidase S33 family.</text>
</comment>
<dbReference type="Pfam" id="PF00561">
    <property type="entry name" value="Abhydrolase_1"/>
    <property type="match status" value="1"/>
</dbReference>
<dbReference type="AlphaFoldDB" id="A0A285IPM9"/>
<dbReference type="RefSeq" id="WP_097322266.1">
    <property type="nucleotide sequence ID" value="NZ_OBDY01000010.1"/>
</dbReference>
<dbReference type="PANTHER" id="PTHR43248">
    <property type="entry name" value="2-SUCCINYL-6-HYDROXY-2,4-CYCLOHEXADIENE-1-CARBOXYLATE SYNTHASE"/>
    <property type="match status" value="1"/>
</dbReference>
<evidence type="ECO:0000256" key="1">
    <source>
        <dbReference type="ARBA" id="ARBA00010088"/>
    </source>
</evidence>
<reference evidence="6 7" key="1">
    <citation type="submission" date="2017-09" db="EMBL/GenBank/DDBJ databases">
        <authorList>
            <person name="Ehlers B."/>
            <person name="Leendertz F.H."/>
        </authorList>
    </citation>
    <scope>NUCLEOTIDE SEQUENCE [LARGE SCALE GENOMIC DNA]</scope>
    <source>
        <strain evidence="6 7">CGMCC 4.6857</strain>
    </source>
</reference>
<evidence type="ECO:0000256" key="3">
    <source>
        <dbReference type="SAM" id="SignalP"/>
    </source>
</evidence>
<dbReference type="Pfam" id="PF08386">
    <property type="entry name" value="Abhydrolase_4"/>
    <property type="match status" value="1"/>
</dbReference>
<protein>
    <submittedName>
        <fullName evidence="6">TAP-like protein</fullName>
    </submittedName>
</protein>
<dbReference type="SUPFAM" id="SSF53474">
    <property type="entry name" value="alpha/beta-Hydrolases"/>
    <property type="match status" value="1"/>
</dbReference>
<dbReference type="GO" id="GO:0016787">
    <property type="term" value="F:hydrolase activity"/>
    <property type="evidence" value="ECO:0007669"/>
    <property type="project" value="UniProtKB-KW"/>
</dbReference>
<dbReference type="EMBL" id="OBDY01000010">
    <property type="protein sequence ID" value="SNY49969.1"/>
    <property type="molecule type" value="Genomic_DNA"/>
</dbReference>
<dbReference type="InterPro" id="IPR000073">
    <property type="entry name" value="AB_hydrolase_1"/>
</dbReference>
<feature type="chain" id="PRO_5012651006" evidence="3">
    <location>
        <begin position="29"/>
        <end position="550"/>
    </location>
</feature>
<dbReference type="Gene3D" id="3.40.50.1820">
    <property type="entry name" value="alpha/beta hydrolase"/>
    <property type="match status" value="1"/>
</dbReference>
<accession>A0A285IPM9</accession>
<evidence type="ECO:0000313" key="6">
    <source>
        <dbReference type="EMBL" id="SNY49969.1"/>
    </source>
</evidence>
<evidence type="ECO:0000259" key="5">
    <source>
        <dbReference type="Pfam" id="PF08386"/>
    </source>
</evidence>
<evidence type="ECO:0000313" key="7">
    <source>
        <dbReference type="Proteomes" id="UP000219612"/>
    </source>
</evidence>
<keyword evidence="2" id="KW-0378">Hydrolase</keyword>
<dbReference type="InterPro" id="IPR029058">
    <property type="entry name" value="AB_hydrolase_fold"/>
</dbReference>
<dbReference type="OrthoDB" id="4006962at2"/>
<feature type="domain" description="AB hydrolase-1" evidence="4">
    <location>
        <begin position="89"/>
        <end position="244"/>
    </location>
</feature>
<name>A0A285IPM9_9ACTN</name>
<feature type="signal peptide" evidence="3">
    <location>
        <begin position="1"/>
        <end position="28"/>
    </location>
</feature>
<evidence type="ECO:0000259" key="4">
    <source>
        <dbReference type="Pfam" id="PF00561"/>
    </source>
</evidence>
<keyword evidence="7" id="KW-1185">Reference proteome</keyword>
<dbReference type="PANTHER" id="PTHR43248:SF25">
    <property type="entry name" value="AB HYDROLASE-1 DOMAIN-CONTAINING PROTEIN-RELATED"/>
    <property type="match status" value="1"/>
</dbReference>
<feature type="domain" description="Peptidase S33 tripeptidyl aminopeptidase-like C-terminal" evidence="5">
    <location>
        <begin position="410"/>
        <end position="514"/>
    </location>
</feature>
<proteinExistence type="inferred from homology"/>
<dbReference type="InterPro" id="IPR051601">
    <property type="entry name" value="Serine_prot/Carboxylest_S33"/>
</dbReference>
<gene>
    <name evidence="6" type="ORF">SAMN05421748_110180</name>
</gene>
<evidence type="ECO:0000256" key="2">
    <source>
        <dbReference type="ARBA" id="ARBA00022801"/>
    </source>
</evidence>
<keyword evidence="3" id="KW-0732">Signal</keyword>
<organism evidence="6 7">
    <name type="scientific">Paractinoplanes atraurantiacus</name>
    <dbReference type="NCBI Taxonomy" id="1036182"/>
    <lineage>
        <taxon>Bacteria</taxon>
        <taxon>Bacillati</taxon>
        <taxon>Actinomycetota</taxon>
        <taxon>Actinomycetes</taxon>
        <taxon>Micromonosporales</taxon>
        <taxon>Micromonosporaceae</taxon>
        <taxon>Paractinoplanes</taxon>
    </lineage>
</organism>
<sequence>MPLKTHRLLTATLAGALAAGTIAAPALAGGKTGVDAVPTPKLGWYKCYDYAECATVKLPLDYDNPRGATTEIAVLRVKAKNQAAKIGSLFVNPGGPGGSATQFAYDAPYWLSDPMLQRFDVVGVDPRGIGASQNIRCFKSVKDQTAVLDLMNVPFPVTTAEEKAYVQGSKLLGKACSTTGRPLTGAASTAEVARDMDVIRRAVGDKKLNYLGFSYGSALGQYYANMFPDRFRALVVDGVLDPVAWVGNTRQVIDGRLHSSDGAYKALIEILKRCDKAGEAKCVFAEGDPVRHFRQIAEHLKKEPLALPDGEGGTIQVTYAVFIGAILGSLYQFDAGEQVTAIADQVADAIEGGSTAALVKRARDARASRQYDFPYDNSAEAGTTVICTDGRFPPNASDWPRYADRREAAAPYFGRSWGWIDSPCASRTWTVRDEDAYTGPFTRRTAAPVLVVGSFWDPATNYRGAVSSSRLLPNSVLLSSNNWGHTAYGSGVCATTAIDAYLLTGKPPARGTVCTDAPQPFTSAVSTMAETKRPPIAAPLPDSILIPAKL</sequence>
<dbReference type="InterPro" id="IPR013595">
    <property type="entry name" value="Pept_S33_TAP-like_C"/>
</dbReference>
<dbReference type="Proteomes" id="UP000219612">
    <property type="component" value="Unassembled WGS sequence"/>
</dbReference>